<dbReference type="RefSeq" id="WP_046859779.1">
    <property type="nucleotide sequence ID" value="NZ_CP011412.1"/>
</dbReference>
<dbReference type="AlphaFoldDB" id="A0A0F7JZS9"/>
<evidence type="ECO:0000256" key="1">
    <source>
        <dbReference type="ARBA" id="ARBA00022898"/>
    </source>
</evidence>
<reference evidence="6 7" key="1">
    <citation type="journal article" date="2015" name="Genome Announc.">
        <title>Complete Genome Sequence of Sedimenticola thiotaurini Strain SIP-G1, a Polyphosphate- and Polyhydroxyalkanoate-Accumulating Sulfur-Oxidizing Gammaproteobacterium Isolated from Salt Marsh Sediments.</title>
        <authorList>
            <person name="Flood B.E."/>
            <person name="Jones D.S."/>
            <person name="Bailey J.V."/>
        </authorList>
    </citation>
    <scope>NUCLEOTIDE SEQUENCE [LARGE SCALE GENOMIC DNA]</scope>
    <source>
        <strain evidence="6 7">SIP-G1</strain>
    </source>
</reference>
<dbReference type="PANTHER" id="PTHR30244">
    <property type="entry name" value="TRANSAMINASE"/>
    <property type="match status" value="1"/>
</dbReference>
<accession>A0A0F7JZS9</accession>
<evidence type="ECO:0000313" key="6">
    <source>
        <dbReference type="EMBL" id="AKH20849.1"/>
    </source>
</evidence>
<evidence type="ECO:0000256" key="5">
    <source>
        <dbReference type="RuleBase" id="RU004508"/>
    </source>
</evidence>
<protein>
    <submittedName>
        <fullName evidence="6">Aminotransferase DegT</fullName>
    </submittedName>
</protein>
<keyword evidence="7" id="KW-1185">Reference proteome</keyword>
<dbReference type="Gene3D" id="3.40.640.10">
    <property type="entry name" value="Type I PLP-dependent aspartate aminotransferase-like (Major domain)"/>
    <property type="match status" value="1"/>
</dbReference>
<proteinExistence type="inferred from homology"/>
<evidence type="ECO:0000256" key="2">
    <source>
        <dbReference type="ARBA" id="ARBA00037999"/>
    </source>
</evidence>
<dbReference type="EMBL" id="CP011412">
    <property type="protein sequence ID" value="AKH20849.1"/>
    <property type="molecule type" value="Genomic_DNA"/>
</dbReference>
<evidence type="ECO:0000256" key="3">
    <source>
        <dbReference type="PIRSR" id="PIRSR000390-1"/>
    </source>
</evidence>
<dbReference type="InterPro" id="IPR015422">
    <property type="entry name" value="PyrdxlP-dep_Trfase_small"/>
</dbReference>
<feature type="modified residue" description="N6-(pyridoxal phosphate)lysine" evidence="4">
    <location>
        <position position="186"/>
    </location>
</feature>
<dbReference type="PIRSF" id="PIRSF000390">
    <property type="entry name" value="PLP_StrS"/>
    <property type="match status" value="1"/>
</dbReference>
<keyword evidence="6" id="KW-0808">Transferase</keyword>
<dbReference type="InterPro" id="IPR015421">
    <property type="entry name" value="PyrdxlP-dep_Trfase_major"/>
</dbReference>
<dbReference type="Gene3D" id="3.90.1150.10">
    <property type="entry name" value="Aspartate Aminotransferase, domain 1"/>
    <property type="match status" value="1"/>
</dbReference>
<keyword evidence="6" id="KW-0032">Aminotransferase</keyword>
<dbReference type="CDD" id="cd00616">
    <property type="entry name" value="AHBA_syn"/>
    <property type="match status" value="1"/>
</dbReference>
<comment type="similarity">
    <text evidence="2 5">Belongs to the DegT/DnrJ/EryC1 family.</text>
</comment>
<name>A0A0F7JZS9_9GAMM</name>
<dbReference type="PANTHER" id="PTHR30244:SF42">
    <property type="entry name" value="UDP-2-ACETAMIDO-2-DEOXY-3-OXO-D-GLUCURONATE AMINOTRANSFERASE"/>
    <property type="match status" value="1"/>
</dbReference>
<dbReference type="Proteomes" id="UP000034410">
    <property type="component" value="Chromosome"/>
</dbReference>
<gene>
    <name evidence="6" type="ORF">AAY24_11370</name>
</gene>
<dbReference type="OrthoDB" id="9804264at2"/>
<dbReference type="InterPro" id="IPR015424">
    <property type="entry name" value="PyrdxlP-dep_Trfase"/>
</dbReference>
<feature type="active site" description="Proton acceptor" evidence="3">
    <location>
        <position position="186"/>
    </location>
</feature>
<sequence>MSIPFIDLKTQYQALKPQIQERINRVLEHGQYIMGPEVRELEERLADYVGVKHCIAVSSGTDSLLIALMALGIGRGDEVITTPFTFIATGEMIALLGAIPVFVDIDPRTYNIDPEKIAAAITSKTRAIMPVSLYGQCADMDAINAVADKHGLPVIEDGAQSFGATYKGRKSCGLSTIGSTSFFPSKPLGGYGDGGALFTDEDELAKLMREIRVHGQDRRYHHPRIGVNGRLDTLQAAIILVKLDRFDWEVEQRKIIGQRYTQLLSEKKGIITPYIAPENTSVYAQYTIQINNRDQVIQRLKGASIPTAVHYPVPLHQQPVFESFDQKNTSFSVVEKIAQRVVSLPMHPNLPETSQRMLAELL</sequence>
<dbReference type="SUPFAM" id="SSF53383">
    <property type="entry name" value="PLP-dependent transferases"/>
    <property type="match status" value="1"/>
</dbReference>
<evidence type="ECO:0000313" key="7">
    <source>
        <dbReference type="Proteomes" id="UP000034410"/>
    </source>
</evidence>
<dbReference type="Pfam" id="PF01041">
    <property type="entry name" value="DegT_DnrJ_EryC1"/>
    <property type="match status" value="1"/>
</dbReference>
<keyword evidence="1 4" id="KW-0663">Pyridoxal phosphate</keyword>
<dbReference type="FunFam" id="3.40.640.10:FF:000089">
    <property type="entry name" value="Aminotransferase, DegT/DnrJ/EryC1/StrS family"/>
    <property type="match status" value="1"/>
</dbReference>
<dbReference type="KEGG" id="seds:AAY24_11370"/>
<dbReference type="InterPro" id="IPR000653">
    <property type="entry name" value="DegT/StrS_aminotransferase"/>
</dbReference>
<organism evidence="6 7">
    <name type="scientific">Sedimenticola thiotaurini</name>
    <dbReference type="NCBI Taxonomy" id="1543721"/>
    <lineage>
        <taxon>Bacteria</taxon>
        <taxon>Pseudomonadati</taxon>
        <taxon>Pseudomonadota</taxon>
        <taxon>Gammaproteobacteria</taxon>
        <taxon>Chromatiales</taxon>
        <taxon>Sedimenticolaceae</taxon>
        <taxon>Sedimenticola</taxon>
    </lineage>
</organism>
<evidence type="ECO:0000256" key="4">
    <source>
        <dbReference type="PIRSR" id="PIRSR000390-2"/>
    </source>
</evidence>
<dbReference type="GO" id="GO:0000271">
    <property type="term" value="P:polysaccharide biosynthetic process"/>
    <property type="evidence" value="ECO:0007669"/>
    <property type="project" value="TreeGrafter"/>
</dbReference>
<dbReference type="GO" id="GO:0030170">
    <property type="term" value="F:pyridoxal phosphate binding"/>
    <property type="evidence" value="ECO:0007669"/>
    <property type="project" value="UniProtKB-ARBA"/>
</dbReference>
<dbReference type="PATRIC" id="fig|1543721.4.peg.2356"/>
<dbReference type="GO" id="GO:0008483">
    <property type="term" value="F:transaminase activity"/>
    <property type="evidence" value="ECO:0007669"/>
    <property type="project" value="UniProtKB-KW"/>
</dbReference>